<dbReference type="EMBL" id="CCEJ010000014">
    <property type="protein sequence ID" value="CDR35164.1"/>
    <property type="molecule type" value="Genomic_DNA"/>
</dbReference>
<evidence type="ECO:0000256" key="2">
    <source>
        <dbReference type="ARBA" id="ARBA00022737"/>
    </source>
</evidence>
<dbReference type="InterPro" id="IPR018391">
    <property type="entry name" value="PQQ_b-propeller_rpt"/>
</dbReference>
<dbReference type="Gene3D" id="1.20.1280.50">
    <property type="match status" value="1"/>
</dbReference>
<evidence type="ECO:0000256" key="1">
    <source>
        <dbReference type="ARBA" id="ARBA00022574"/>
    </source>
</evidence>
<dbReference type="STRING" id="1437425.CSEC_2358"/>
<keyword evidence="2" id="KW-0677">Repeat</keyword>
<dbReference type="PRINTS" id="PR00320">
    <property type="entry name" value="GPROTEINBRPT"/>
</dbReference>
<evidence type="ECO:0000313" key="5">
    <source>
        <dbReference type="EMBL" id="CDR35164.1"/>
    </source>
</evidence>
<dbReference type="InterPro" id="IPR001810">
    <property type="entry name" value="F-box_dom"/>
</dbReference>
<evidence type="ECO:0000256" key="3">
    <source>
        <dbReference type="PROSITE-ProRule" id="PRU00221"/>
    </source>
</evidence>
<dbReference type="PROSITE" id="PS00678">
    <property type="entry name" value="WD_REPEATS_1"/>
    <property type="match status" value="3"/>
</dbReference>
<organism evidence="5 6">
    <name type="scientific">Candidatus Criblamydia sequanensis CRIB-18</name>
    <dbReference type="NCBI Taxonomy" id="1437425"/>
    <lineage>
        <taxon>Bacteria</taxon>
        <taxon>Pseudomonadati</taxon>
        <taxon>Chlamydiota</taxon>
        <taxon>Chlamydiia</taxon>
        <taxon>Parachlamydiales</taxon>
        <taxon>Candidatus Criblamydiaceae</taxon>
        <taxon>Candidatus Criblamydia</taxon>
    </lineage>
</organism>
<keyword evidence="6" id="KW-1185">Reference proteome</keyword>
<dbReference type="PANTHER" id="PTHR19849:SF1">
    <property type="entry name" value="F-BOX_WD REPEAT-CONTAINING PROTEIN 7"/>
    <property type="match status" value="1"/>
</dbReference>
<feature type="repeat" description="WD" evidence="3">
    <location>
        <begin position="317"/>
        <end position="356"/>
    </location>
</feature>
<dbReference type="PROSITE" id="PS50181">
    <property type="entry name" value="FBOX"/>
    <property type="match status" value="1"/>
</dbReference>
<feature type="repeat" description="WD" evidence="3">
    <location>
        <begin position="195"/>
        <end position="234"/>
    </location>
</feature>
<name>A0A090E3M7_9BACT</name>
<dbReference type="GO" id="GO:0010992">
    <property type="term" value="P:ubiquitin recycling"/>
    <property type="evidence" value="ECO:0007669"/>
    <property type="project" value="TreeGrafter"/>
</dbReference>
<gene>
    <name evidence="5" type="ORF">CSEC_2358</name>
</gene>
<reference evidence="5" key="1">
    <citation type="submission" date="2013-12" db="EMBL/GenBank/DDBJ databases">
        <authorList>
            <person name="Linke B."/>
        </authorList>
    </citation>
    <scope>NUCLEOTIDE SEQUENCE [LARGE SCALE GENOMIC DNA]</scope>
    <source>
        <strain evidence="5">CRIB-18</strain>
    </source>
</reference>
<dbReference type="OrthoDB" id="422888at2"/>
<dbReference type="InterPro" id="IPR002372">
    <property type="entry name" value="PQQ_rpt_dom"/>
</dbReference>
<dbReference type="InterPro" id="IPR020472">
    <property type="entry name" value="WD40_PAC1"/>
</dbReference>
<proteinExistence type="predicted"/>
<dbReference type="SMART" id="SM00256">
    <property type="entry name" value="FBOX"/>
    <property type="match status" value="1"/>
</dbReference>
<accession>A0A090E3M7</accession>
<dbReference type="Proteomes" id="UP000031552">
    <property type="component" value="Unassembled WGS sequence"/>
</dbReference>
<dbReference type="Pfam" id="PF00646">
    <property type="entry name" value="F-box"/>
    <property type="match status" value="1"/>
</dbReference>
<dbReference type="GO" id="GO:0043130">
    <property type="term" value="F:ubiquitin binding"/>
    <property type="evidence" value="ECO:0007669"/>
    <property type="project" value="TreeGrafter"/>
</dbReference>
<dbReference type="Gene3D" id="2.130.10.10">
    <property type="entry name" value="YVTN repeat-like/Quinoprotein amine dehydrogenase"/>
    <property type="match status" value="1"/>
</dbReference>
<dbReference type="InterPro" id="IPR036322">
    <property type="entry name" value="WD40_repeat_dom_sf"/>
</dbReference>
<dbReference type="InterPro" id="IPR036047">
    <property type="entry name" value="F-box-like_dom_sf"/>
</dbReference>
<reference evidence="5" key="2">
    <citation type="submission" date="2014-09" db="EMBL/GenBank/DDBJ databases">
        <title>Criblamydia sequanensis harbors a mega-plasmid encoding arsenite resistance.</title>
        <authorList>
            <person name="Bertelli C."/>
            <person name="Goesmann A."/>
            <person name="Greub G."/>
        </authorList>
    </citation>
    <scope>NUCLEOTIDE SEQUENCE [LARGE SCALE GENOMIC DNA]</scope>
    <source>
        <strain evidence="5">CRIB-18</strain>
    </source>
</reference>
<feature type="repeat" description="WD" evidence="3">
    <location>
        <begin position="235"/>
        <end position="275"/>
    </location>
</feature>
<dbReference type="PROSITE" id="PS50082">
    <property type="entry name" value="WD_REPEATS_2"/>
    <property type="match status" value="3"/>
</dbReference>
<evidence type="ECO:0000313" key="6">
    <source>
        <dbReference type="Proteomes" id="UP000031552"/>
    </source>
</evidence>
<evidence type="ECO:0000259" key="4">
    <source>
        <dbReference type="PROSITE" id="PS50181"/>
    </source>
</evidence>
<protein>
    <submittedName>
        <fullName evidence="5">F-box and WD repeat-containing protein</fullName>
    </submittedName>
</protein>
<dbReference type="CDD" id="cd00200">
    <property type="entry name" value="WD40"/>
    <property type="match status" value="1"/>
</dbReference>
<dbReference type="Pfam" id="PF13360">
    <property type="entry name" value="PQQ_2"/>
    <property type="match status" value="1"/>
</dbReference>
<dbReference type="InterPro" id="IPR015943">
    <property type="entry name" value="WD40/YVTN_repeat-like_dom_sf"/>
</dbReference>
<dbReference type="GO" id="GO:0005737">
    <property type="term" value="C:cytoplasm"/>
    <property type="evidence" value="ECO:0007669"/>
    <property type="project" value="TreeGrafter"/>
</dbReference>
<feature type="domain" description="F-box" evidence="4">
    <location>
        <begin position="22"/>
        <end position="68"/>
    </location>
</feature>
<dbReference type="SMART" id="SM00564">
    <property type="entry name" value="PQQ"/>
    <property type="match status" value="5"/>
</dbReference>
<sequence length="389" mass="44278">MNTPISFSAPQTIKDFHISEEKVTINDLPDEIIQKILSSLDFLSLLKAASLCKRWKNIIEDPRALKNRVKEARLTSHQKSQTEERDFSQIEKDFSLRNLTSDFLMRSPKYQPKVAVFEALNGAYGLGFFDDKIAFCNRYDEILILDKQLQKTEKTFDGCIQISFMNILDGKICIGSEDGTIRILDAESGKELKKLEGHELYVSFLQCVDGKIYSGSWDKTIRIWDAESGRELKKLEGHTTSVSFLQILENKIYSASEEDGTIIVWNAETGEKLKTLKIPSSFFSDSIRISDGKIYAGFSDGTIKIFDAESGQELMQLEGHKNCVSRLQVVDGKIFSCSYDRTLRIWDAESGQELKRLDHDGLVLSLQARDGRIYSTSNDNKIRTWDFNP</sequence>
<dbReference type="AlphaFoldDB" id="A0A090E3M7"/>
<dbReference type="GO" id="GO:0043161">
    <property type="term" value="P:proteasome-mediated ubiquitin-dependent protein catabolic process"/>
    <property type="evidence" value="ECO:0007669"/>
    <property type="project" value="TreeGrafter"/>
</dbReference>
<dbReference type="SMART" id="SM00320">
    <property type="entry name" value="WD40"/>
    <property type="match status" value="6"/>
</dbReference>
<dbReference type="InterPro" id="IPR019775">
    <property type="entry name" value="WD40_repeat_CS"/>
</dbReference>
<dbReference type="PANTHER" id="PTHR19849">
    <property type="entry name" value="PHOSPHOLIPASE A-2-ACTIVATING PROTEIN"/>
    <property type="match status" value="1"/>
</dbReference>
<dbReference type="eggNOG" id="COG2319">
    <property type="taxonomic scope" value="Bacteria"/>
</dbReference>
<dbReference type="InterPro" id="IPR001680">
    <property type="entry name" value="WD40_rpt"/>
</dbReference>
<keyword evidence="1 3" id="KW-0853">WD repeat</keyword>
<dbReference type="RefSeq" id="WP_041018720.1">
    <property type="nucleotide sequence ID" value="NZ_CCEJ010000014.1"/>
</dbReference>
<dbReference type="SUPFAM" id="SSF50978">
    <property type="entry name" value="WD40 repeat-like"/>
    <property type="match status" value="1"/>
</dbReference>
<comment type="caution">
    <text evidence="5">The sequence shown here is derived from an EMBL/GenBank/DDBJ whole genome shotgun (WGS) entry which is preliminary data.</text>
</comment>
<dbReference type="SUPFAM" id="SSF81383">
    <property type="entry name" value="F-box domain"/>
    <property type="match status" value="1"/>
</dbReference>